<dbReference type="RefSeq" id="WP_053251960.1">
    <property type="nucleotide sequence ID" value="NZ_LGAP01000027.1"/>
</dbReference>
<dbReference type="SUPFAM" id="SSF51905">
    <property type="entry name" value="FAD/NAD(P)-binding domain"/>
    <property type="match status" value="1"/>
</dbReference>
<feature type="domain" description="Glucose-methanol-choline oxidoreductase N-terminal" evidence="7">
    <location>
        <begin position="82"/>
        <end position="105"/>
    </location>
</feature>
<keyword evidence="3 6" id="KW-0285">Flavoprotein</keyword>
<proteinExistence type="inferred from homology"/>
<dbReference type="PANTHER" id="PTHR11552:SF147">
    <property type="entry name" value="CHOLINE DEHYDROGENASE, MITOCHONDRIAL"/>
    <property type="match status" value="1"/>
</dbReference>
<feature type="binding site" evidence="5">
    <location>
        <position position="84"/>
    </location>
    <ligand>
        <name>FAD</name>
        <dbReference type="ChEBI" id="CHEBI:57692"/>
    </ligand>
</feature>
<accession>A0A0L8BIE7</accession>
<dbReference type="PROSITE" id="PS51257">
    <property type="entry name" value="PROKAR_LIPOPROTEIN"/>
    <property type="match status" value="1"/>
</dbReference>
<dbReference type="OrthoDB" id="9785276at2"/>
<evidence type="ECO:0000256" key="4">
    <source>
        <dbReference type="ARBA" id="ARBA00022827"/>
    </source>
</evidence>
<comment type="caution">
    <text evidence="8">The sequence shown here is derived from an EMBL/GenBank/DDBJ whole genome shotgun (WGS) entry which is preliminary data.</text>
</comment>
<evidence type="ECO:0000256" key="2">
    <source>
        <dbReference type="ARBA" id="ARBA00010790"/>
    </source>
</evidence>
<dbReference type="PATRIC" id="fig|106592.7.peg.4260"/>
<reference evidence="9" key="1">
    <citation type="submission" date="2015-07" db="EMBL/GenBank/DDBJ databases">
        <title>Whole genome sequence of an Ensifer adhaerens strain isolated from a cave pool in the Wind Cave National Park.</title>
        <authorList>
            <person name="Eng W.W.H."/>
            <person name="Gan H.M."/>
            <person name="Barton H.A."/>
            <person name="Savka M.A."/>
        </authorList>
    </citation>
    <scope>NUCLEOTIDE SEQUENCE [LARGE SCALE GENOMIC DNA]</scope>
    <source>
        <strain evidence="9">SD006</strain>
    </source>
</reference>
<keyword evidence="4 5" id="KW-0274">FAD</keyword>
<organism evidence="8 9">
    <name type="scientific">Ensifer adhaerens</name>
    <name type="common">Sinorhizobium morelense</name>
    <dbReference type="NCBI Taxonomy" id="106592"/>
    <lineage>
        <taxon>Bacteria</taxon>
        <taxon>Pseudomonadati</taxon>
        <taxon>Pseudomonadota</taxon>
        <taxon>Alphaproteobacteria</taxon>
        <taxon>Hyphomicrobiales</taxon>
        <taxon>Rhizobiaceae</taxon>
        <taxon>Sinorhizobium/Ensifer group</taxon>
        <taxon>Ensifer</taxon>
    </lineage>
</organism>
<evidence type="ECO:0000256" key="5">
    <source>
        <dbReference type="PIRSR" id="PIRSR000137-2"/>
    </source>
</evidence>
<sequence length="554" mass="60516">MEREFDFIVVGGGSAGCALAARLSGDPAVSVLLIEAGPDASPWQVRMPLAVDSLLTSTTYNWAFESEVEEGLGGRVMAHPRGRVIGGSSAINGMVYTRGNPQDYDEWRDDHGCAGWGYADVLPYFMRMECAKSGDDRYRGRSGPLRVTRPKPTNPLNAAFLNAGREIGYPISEDSNGPQHEGFSVAEQTIVDGQRNSSAAAFLNPSVRARSNLKISAKTLVEKIVFEGRRAVGVKCQTANGPKVFKSRREIVLSAGGVGSPHILKLSGVGPADELQSHGIAVVHDAKGVGANLQDHLDLPIQYTCKQPVSLKRSTEWPRKAFVGINWFLFKGGVAASNQFEVSAYIRTRAGISKPNLKFEFFPLSISHSNFKPYPQEAFQIHCTVETSYARGSLRLRSADPSVAPLLQFNYLSDERDMQTFREGIALVRELVASRSFDPFRGAEIEPGEAVRSKEALDEWIRHRATTAFHISGTCAMGRSDDPNAVIDSELRVRGVEGLRVADASIMPVVVTSNLNASAMMIGERAADLCLGRAQLSPSNEPYWINPNWQTMQR</sequence>
<dbReference type="GO" id="GO:0050660">
    <property type="term" value="F:flavin adenine dinucleotide binding"/>
    <property type="evidence" value="ECO:0007669"/>
    <property type="project" value="InterPro"/>
</dbReference>
<evidence type="ECO:0000313" key="9">
    <source>
        <dbReference type="Proteomes" id="UP000037425"/>
    </source>
</evidence>
<feature type="binding site" evidence="5">
    <location>
        <begin position="92"/>
        <end position="95"/>
    </location>
    <ligand>
        <name>FAD</name>
        <dbReference type="ChEBI" id="CHEBI:57692"/>
    </ligand>
</feature>
<name>A0A0L8BIE7_ENSAD</name>
<evidence type="ECO:0000313" key="8">
    <source>
        <dbReference type="EMBL" id="KOF14358.1"/>
    </source>
</evidence>
<dbReference type="InterPro" id="IPR007867">
    <property type="entry name" value="GMC_OxRtase_C"/>
</dbReference>
<dbReference type="EMBL" id="LGAP01000027">
    <property type="protein sequence ID" value="KOF14358.1"/>
    <property type="molecule type" value="Genomic_DNA"/>
</dbReference>
<dbReference type="EC" id="1.1.99.1" evidence="8"/>
<dbReference type="InterPro" id="IPR036188">
    <property type="entry name" value="FAD/NAD-bd_sf"/>
</dbReference>
<evidence type="ECO:0000256" key="3">
    <source>
        <dbReference type="ARBA" id="ARBA00022630"/>
    </source>
</evidence>
<evidence type="ECO:0000259" key="7">
    <source>
        <dbReference type="PROSITE" id="PS00623"/>
    </source>
</evidence>
<evidence type="ECO:0000256" key="1">
    <source>
        <dbReference type="ARBA" id="ARBA00001974"/>
    </source>
</evidence>
<feature type="binding site" evidence="5">
    <location>
        <position position="221"/>
    </location>
    <ligand>
        <name>FAD</name>
        <dbReference type="ChEBI" id="CHEBI:57692"/>
    </ligand>
</feature>
<comment type="cofactor">
    <cofactor evidence="1 5">
        <name>FAD</name>
        <dbReference type="ChEBI" id="CHEBI:57692"/>
    </cofactor>
</comment>
<dbReference type="Gene3D" id="3.50.50.60">
    <property type="entry name" value="FAD/NAD(P)-binding domain"/>
    <property type="match status" value="1"/>
</dbReference>
<comment type="similarity">
    <text evidence="2 6">Belongs to the GMC oxidoreductase family.</text>
</comment>
<protein>
    <submittedName>
        <fullName evidence="8">Choline dehydrogenase</fullName>
        <ecNumber evidence="8">1.1.99.1</ecNumber>
    </submittedName>
</protein>
<dbReference type="InterPro" id="IPR000172">
    <property type="entry name" value="GMC_OxRdtase_N"/>
</dbReference>
<dbReference type="GO" id="GO:0008812">
    <property type="term" value="F:choline dehydrogenase activity"/>
    <property type="evidence" value="ECO:0007669"/>
    <property type="project" value="UniProtKB-EC"/>
</dbReference>
<dbReference type="Gene3D" id="3.30.560.10">
    <property type="entry name" value="Glucose Oxidase, domain 3"/>
    <property type="match status" value="1"/>
</dbReference>
<keyword evidence="8" id="KW-0560">Oxidoreductase</keyword>
<dbReference type="NCBIfam" id="NF002550">
    <property type="entry name" value="PRK02106.1"/>
    <property type="match status" value="1"/>
</dbReference>
<dbReference type="SUPFAM" id="SSF54373">
    <property type="entry name" value="FAD-linked reductases, C-terminal domain"/>
    <property type="match status" value="1"/>
</dbReference>
<dbReference type="Pfam" id="PF00732">
    <property type="entry name" value="GMC_oxred_N"/>
    <property type="match status" value="1"/>
</dbReference>
<dbReference type="PROSITE" id="PS00623">
    <property type="entry name" value="GMC_OXRED_1"/>
    <property type="match status" value="1"/>
</dbReference>
<gene>
    <name evidence="8" type="ORF">AC244_27350</name>
</gene>
<dbReference type="AlphaFoldDB" id="A0A0L8BIE7"/>
<evidence type="ECO:0000256" key="6">
    <source>
        <dbReference type="RuleBase" id="RU003968"/>
    </source>
</evidence>
<dbReference type="InterPro" id="IPR012132">
    <property type="entry name" value="GMC_OxRdtase"/>
</dbReference>
<dbReference type="Pfam" id="PF05199">
    <property type="entry name" value="GMC_oxred_C"/>
    <property type="match status" value="1"/>
</dbReference>
<dbReference type="PANTHER" id="PTHR11552">
    <property type="entry name" value="GLUCOSE-METHANOL-CHOLINE GMC OXIDOREDUCTASE"/>
    <property type="match status" value="1"/>
</dbReference>
<dbReference type="PIRSF" id="PIRSF000137">
    <property type="entry name" value="Alcohol_oxidase"/>
    <property type="match status" value="1"/>
</dbReference>
<dbReference type="Proteomes" id="UP000037425">
    <property type="component" value="Unassembled WGS sequence"/>
</dbReference>